<comment type="caution">
    <text evidence="1">The sequence shown here is derived from an EMBL/GenBank/DDBJ whole genome shotgun (WGS) entry which is preliminary data.</text>
</comment>
<evidence type="ECO:0008006" key="3">
    <source>
        <dbReference type="Google" id="ProtNLM"/>
    </source>
</evidence>
<sequence>MSQEIVLQVDAVGDACRAKAMNAVAHLHGVNSMKFDGEKLTVVGDVDVVCVVNKLKKAMFSPVVLSVGPVKAAKVQEKAPETPKKNPPCCEGCRCGCRLPPSCGCHRCRCGCHLHPSSLVVICWDE</sequence>
<reference evidence="1 2" key="1">
    <citation type="journal article" date="2019" name="Sci. Rep.">
        <title>A high-quality genome of Eragrostis curvula grass provides insights into Poaceae evolution and supports new strategies to enhance forage quality.</title>
        <authorList>
            <person name="Carballo J."/>
            <person name="Santos B.A.C.M."/>
            <person name="Zappacosta D."/>
            <person name="Garbus I."/>
            <person name="Selva J.P."/>
            <person name="Gallo C.A."/>
            <person name="Diaz A."/>
            <person name="Albertini E."/>
            <person name="Caccamo M."/>
            <person name="Echenique V."/>
        </authorList>
    </citation>
    <scope>NUCLEOTIDE SEQUENCE [LARGE SCALE GENOMIC DNA]</scope>
    <source>
        <strain evidence="2">cv. Victoria</strain>
        <tissue evidence="1">Leaf</tissue>
    </source>
</reference>
<dbReference type="InterPro" id="IPR042885">
    <property type="entry name" value="HIPP47/16"/>
</dbReference>
<dbReference type="Gramene" id="TVU46894">
    <property type="protein sequence ID" value="TVU46894"/>
    <property type="gene ID" value="EJB05_06467"/>
</dbReference>
<dbReference type="Proteomes" id="UP000324897">
    <property type="component" value="Chromosome 5"/>
</dbReference>
<evidence type="ECO:0000313" key="1">
    <source>
        <dbReference type="EMBL" id="TVU46894.1"/>
    </source>
</evidence>
<evidence type="ECO:0000313" key="2">
    <source>
        <dbReference type="Proteomes" id="UP000324897"/>
    </source>
</evidence>
<protein>
    <recommendedName>
        <fullName evidence="3">HMA domain-containing protein</fullName>
    </recommendedName>
</protein>
<dbReference type="Gene3D" id="3.30.70.100">
    <property type="match status" value="1"/>
</dbReference>
<gene>
    <name evidence="1" type="ORF">EJB05_06467</name>
</gene>
<keyword evidence="2" id="KW-1185">Reference proteome</keyword>
<dbReference type="PANTHER" id="PTHR46932">
    <property type="entry name" value="HEAVY METAL-ASSOCIATED ISOPRENYLATED PLANT PROTEIN 47"/>
    <property type="match status" value="1"/>
</dbReference>
<dbReference type="PANTHER" id="PTHR46932:SF12">
    <property type="entry name" value="HEAVY METAL-ASSOCIATED ISOPRENYLATED PLANT PROTEIN 47"/>
    <property type="match status" value="1"/>
</dbReference>
<proteinExistence type="predicted"/>
<dbReference type="EMBL" id="RWGY01000004">
    <property type="protein sequence ID" value="TVU46894.1"/>
    <property type="molecule type" value="Genomic_DNA"/>
</dbReference>
<dbReference type="OrthoDB" id="1923658at2759"/>
<dbReference type="AlphaFoldDB" id="A0A5J9WHY3"/>
<name>A0A5J9WHY3_9POAL</name>
<organism evidence="1 2">
    <name type="scientific">Eragrostis curvula</name>
    <name type="common">weeping love grass</name>
    <dbReference type="NCBI Taxonomy" id="38414"/>
    <lineage>
        <taxon>Eukaryota</taxon>
        <taxon>Viridiplantae</taxon>
        <taxon>Streptophyta</taxon>
        <taxon>Embryophyta</taxon>
        <taxon>Tracheophyta</taxon>
        <taxon>Spermatophyta</taxon>
        <taxon>Magnoliopsida</taxon>
        <taxon>Liliopsida</taxon>
        <taxon>Poales</taxon>
        <taxon>Poaceae</taxon>
        <taxon>PACMAD clade</taxon>
        <taxon>Chloridoideae</taxon>
        <taxon>Eragrostideae</taxon>
        <taxon>Eragrostidinae</taxon>
        <taxon>Eragrostis</taxon>
    </lineage>
</organism>
<accession>A0A5J9WHY3</accession>